<dbReference type="InterPro" id="IPR023200">
    <property type="entry name" value="RMF_sf"/>
</dbReference>
<comment type="function">
    <text evidence="3">During stationary phase, converts 70S ribosomes to an inactive dimeric form (100S ribosomes).</text>
</comment>
<proteinExistence type="inferred from homology"/>
<dbReference type="AlphaFoldDB" id="A0A266Q8X0"/>
<dbReference type="GO" id="GO:0005737">
    <property type="term" value="C:cytoplasm"/>
    <property type="evidence" value="ECO:0007669"/>
    <property type="project" value="UniProtKB-SubCell"/>
</dbReference>
<dbReference type="Pfam" id="PF04957">
    <property type="entry name" value="RMF"/>
    <property type="match status" value="1"/>
</dbReference>
<dbReference type="STRING" id="1209072.GCA_000766945_00425"/>
<evidence type="ECO:0000256" key="3">
    <source>
        <dbReference type="HAMAP-Rule" id="MF_00919"/>
    </source>
</evidence>
<protein>
    <recommendedName>
        <fullName evidence="3">Ribosome modulation factor</fullName>
        <shortName evidence="3">RMF</shortName>
    </recommendedName>
</protein>
<dbReference type="eggNOG" id="COG3130">
    <property type="taxonomic scope" value="Bacteria"/>
</dbReference>
<keyword evidence="1 3" id="KW-0963">Cytoplasm</keyword>
<evidence type="ECO:0000313" key="5">
    <source>
        <dbReference type="Proteomes" id="UP000216101"/>
    </source>
</evidence>
<dbReference type="Gene3D" id="1.10.10.620">
    <property type="entry name" value="ribosome modulation factor like domain"/>
    <property type="match status" value="1"/>
</dbReference>
<comment type="caution">
    <text evidence="4">The sequence shown here is derived from an EMBL/GenBank/DDBJ whole genome shotgun (WGS) entry which is preliminary data.</text>
</comment>
<comment type="similarity">
    <text evidence="3">Belongs to the ribosome modulation factor family.</text>
</comment>
<comment type="subcellular location">
    <subcellularLocation>
        <location evidence="3">Cytoplasm</location>
    </subcellularLocation>
</comment>
<accession>A0A266Q8X0</accession>
<dbReference type="InterPro" id="IPR007040">
    <property type="entry name" value="Ribosome_modulation_factor"/>
</dbReference>
<keyword evidence="2 3" id="KW-0810">Translation regulation</keyword>
<dbReference type="GO" id="GO:0006417">
    <property type="term" value="P:regulation of translation"/>
    <property type="evidence" value="ECO:0007669"/>
    <property type="project" value="UniProtKB-UniRule"/>
</dbReference>
<dbReference type="NCBIfam" id="NF011162">
    <property type="entry name" value="PRK14563.1"/>
    <property type="match status" value="1"/>
</dbReference>
<dbReference type="HAMAP" id="MF_00919">
    <property type="entry name" value="RMF"/>
    <property type="match status" value="1"/>
</dbReference>
<dbReference type="RefSeq" id="WP_078043169.1">
    <property type="nucleotide sequence ID" value="NZ_NHNI01000001.1"/>
</dbReference>
<evidence type="ECO:0000313" key="4">
    <source>
        <dbReference type="EMBL" id="OZY85799.1"/>
    </source>
</evidence>
<dbReference type="Proteomes" id="UP000216101">
    <property type="component" value="Unassembled WGS sequence"/>
</dbReference>
<dbReference type="NCBIfam" id="NF041886">
    <property type="entry name" value="Rmf_CrpP_fam"/>
    <property type="match status" value="1"/>
</dbReference>
<reference evidence="5" key="1">
    <citation type="submission" date="2017-05" db="EMBL/GenBank/DDBJ databases">
        <authorList>
            <person name="Barney B.M."/>
        </authorList>
    </citation>
    <scope>NUCLEOTIDE SEQUENCE [LARGE SCALE GENOMIC DNA]</scope>
    <source>
        <strain evidence="5">PSBB022</strain>
    </source>
</reference>
<evidence type="ECO:0000256" key="2">
    <source>
        <dbReference type="ARBA" id="ARBA00022845"/>
    </source>
</evidence>
<gene>
    <name evidence="3" type="primary">rmf</name>
    <name evidence="4" type="ORF">CBP51_01765</name>
</gene>
<keyword evidence="5" id="KW-1185">Reference proteome</keyword>
<dbReference type="EMBL" id="NHNI01000001">
    <property type="protein sequence ID" value="OZY85799.1"/>
    <property type="molecule type" value="Genomic_DNA"/>
</dbReference>
<name>A0A266Q8X0_9GAMM</name>
<evidence type="ECO:0000256" key="1">
    <source>
        <dbReference type="ARBA" id="ARBA00022490"/>
    </source>
</evidence>
<organism evidence="4 5">
    <name type="scientific">Cellvibrio mixtus</name>
    <dbReference type="NCBI Taxonomy" id="39650"/>
    <lineage>
        <taxon>Bacteria</taxon>
        <taxon>Pseudomonadati</taxon>
        <taxon>Pseudomonadota</taxon>
        <taxon>Gammaproteobacteria</taxon>
        <taxon>Cellvibrionales</taxon>
        <taxon>Cellvibrionaceae</taxon>
        <taxon>Cellvibrio</taxon>
    </lineage>
</organism>
<sequence length="74" mass="8630">MKRQKRDQTERAFVKGYQAGIDGRSKSLCPHETGQARQQWLNGWRESRMDQWDGYSRLAQVQKISNIQPMSMSG</sequence>